<proteinExistence type="predicted"/>
<dbReference type="InterPro" id="IPR022595">
    <property type="entry name" value="Enc34_ssDNA-bd"/>
</dbReference>
<accession>A0ABN5JMP6</accession>
<dbReference type="SUPFAM" id="SSF50249">
    <property type="entry name" value="Nucleic acid-binding proteins"/>
    <property type="match status" value="1"/>
</dbReference>
<reference evidence="2" key="1">
    <citation type="journal article" date="2018" name="MSphere">
        <title>Fusobacterium Genomics Using MinION and Illumina Sequencing Enables Genome Completion and Correction.</title>
        <authorList>
            <person name="Todd S.M."/>
            <person name="Settlage R.E."/>
            <person name="Lahmers K.K."/>
            <person name="Slade D.J."/>
        </authorList>
    </citation>
    <scope>NUCLEOTIDE SEQUENCE [LARGE SCALE GENOMIC DNA]</scope>
    <source>
        <strain evidence="2">ATCC 27725</strain>
    </source>
</reference>
<dbReference type="Pfam" id="PF10991">
    <property type="entry name" value="Enc34_ssDNA-bd"/>
    <property type="match status" value="1"/>
</dbReference>
<organism evidence="1 2">
    <name type="scientific">Fusobacterium varium ATCC 27725</name>
    <dbReference type="NCBI Taxonomy" id="469618"/>
    <lineage>
        <taxon>Bacteria</taxon>
        <taxon>Fusobacteriati</taxon>
        <taxon>Fusobacteriota</taxon>
        <taxon>Fusobacteriia</taxon>
        <taxon>Fusobacteriales</taxon>
        <taxon>Fusobacteriaceae</taxon>
        <taxon>Fusobacterium</taxon>
    </lineage>
</organism>
<name>A0ABN5JMP6_FUSVA</name>
<dbReference type="Gene3D" id="2.40.50.140">
    <property type="entry name" value="Nucleic acid-binding proteins"/>
    <property type="match status" value="1"/>
</dbReference>
<dbReference type="InterPro" id="IPR012340">
    <property type="entry name" value="NA-bd_OB-fold"/>
</dbReference>
<gene>
    <name evidence="1" type="ORF">C4N18_03570</name>
</gene>
<dbReference type="Proteomes" id="UP000241238">
    <property type="component" value="Chromosome"/>
</dbReference>
<keyword evidence="2" id="KW-1185">Reference proteome</keyword>
<evidence type="ECO:0000313" key="2">
    <source>
        <dbReference type="Proteomes" id="UP000241238"/>
    </source>
</evidence>
<evidence type="ECO:0000313" key="1">
    <source>
        <dbReference type="EMBL" id="AVQ32537.1"/>
    </source>
</evidence>
<sequence>MNTKVVTGKVRLSFVHVFKPYAPTPDQEEKYSVTVLVPKSDTVTKAKIDAAIQLATEQGVASKWNGVKPPKIAIPIYDGDGVKPSDGMPFGDECKGHWVFTASAKKDYPPQVVDAQVNAILNQSEVYSGIYGRVSVNFFPYAFAGKKGIGVGLNNVQKLMDGEPLSGRANAAEDFGTPVEVDPITGQPI</sequence>
<protein>
    <submittedName>
        <fullName evidence="1">DUF2815 domain-containing protein</fullName>
    </submittedName>
</protein>
<dbReference type="EMBL" id="CP028103">
    <property type="protein sequence ID" value="AVQ32537.1"/>
    <property type="molecule type" value="Genomic_DNA"/>
</dbReference>